<dbReference type="STRING" id="157072.A0A024TBP2"/>
<dbReference type="AlphaFoldDB" id="A0A024TBP2"/>
<dbReference type="GO" id="GO:0005737">
    <property type="term" value="C:cytoplasm"/>
    <property type="evidence" value="ECO:0007669"/>
    <property type="project" value="TreeGrafter"/>
</dbReference>
<evidence type="ECO:0000313" key="1">
    <source>
        <dbReference type="EMBL" id="ETV91021.1"/>
    </source>
</evidence>
<dbReference type="GO" id="GO:0005634">
    <property type="term" value="C:nucleus"/>
    <property type="evidence" value="ECO:0007669"/>
    <property type="project" value="TreeGrafter"/>
</dbReference>
<dbReference type="SUPFAM" id="SSF53335">
    <property type="entry name" value="S-adenosyl-L-methionine-dependent methyltransferases"/>
    <property type="match status" value="1"/>
</dbReference>
<protein>
    <submittedName>
        <fullName evidence="1">Uncharacterized protein</fullName>
    </submittedName>
</protein>
<reference evidence="1" key="1">
    <citation type="submission" date="2013-12" db="EMBL/GenBank/DDBJ databases">
        <title>The Genome Sequence of Aphanomyces invadans NJM9701.</title>
        <authorList>
            <consortium name="The Broad Institute Genomics Platform"/>
            <person name="Russ C."/>
            <person name="Tyler B."/>
            <person name="van West P."/>
            <person name="Dieguez-Uribeondo J."/>
            <person name="Young S.K."/>
            <person name="Zeng Q."/>
            <person name="Gargeya S."/>
            <person name="Fitzgerald M."/>
            <person name="Abouelleil A."/>
            <person name="Alvarado L."/>
            <person name="Chapman S.B."/>
            <person name="Gainer-Dewar J."/>
            <person name="Goldberg J."/>
            <person name="Griggs A."/>
            <person name="Gujja S."/>
            <person name="Hansen M."/>
            <person name="Howarth C."/>
            <person name="Imamovic A."/>
            <person name="Ireland A."/>
            <person name="Larimer J."/>
            <person name="McCowan C."/>
            <person name="Murphy C."/>
            <person name="Pearson M."/>
            <person name="Poon T.W."/>
            <person name="Priest M."/>
            <person name="Roberts A."/>
            <person name="Saif S."/>
            <person name="Shea T."/>
            <person name="Sykes S."/>
            <person name="Wortman J."/>
            <person name="Nusbaum C."/>
            <person name="Birren B."/>
        </authorList>
    </citation>
    <scope>NUCLEOTIDE SEQUENCE [LARGE SCALE GENOMIC DNA]</scope>
    <source>
        <strain evidence="1">NJM9701</strain>
    </source>
</reference>
<dbReference type="InterPro" id="IPR029063">
    <property type="entry name" value="SAM-dependent_MTases_sf"/>
</dbReference>
<dbReference type="GeneID" id="20091393"/>
<dbReference type="OrthoDB" id="19014at2759"/>
<organism evidence="1">
    <name type="scientific">Aphanomyces invadans</name>
    <dbReference type="NCBI Taxonomy" id="157072"/>
    <lineage>
        <taxon>Eukaryota</taxon>
        <taxon>Sar</taxon>
        <taxon>Stramenopiles</taxon>
        <taxon>Oomycota</taxon>
        <taxon>Saprolegniomycetes</taxon>
        <taxon>Saprolegniales</taxon>
        <taxon>Verrucalvaceae</taxon>
        <taxon>Aphanomyces</taxon>
    </lineage>
</organism>
<dbReference type="Gene3D" id="3.40.50.150">
    <property type="entry name" value="Vaccinia Virus protein VP39"/>
    <property type="match status" value="1"/>
</dbReference>
<sequence length="310" mass="34710">MATRHGATNAYDVDMYERHVLLSCAGQQVMMAWERDYMEACVDALGITPATDVLEIGFGLAYSATRIQSYNPKSHTIIECDPVSFAALQAWSKSRANVVAVPGSWQSMLPSLGAFDCVFFDDYPLPPIERDESMYSLSRWHDFLDLALNWHVHVGGRVTGYLARPIDLRRDGCDVVMTPFQVDVPDNCTYFPYHAALVPLVTLLERKPSITTYALCRPCDADESPAVEHKVVTSHPKLIELRRRLDLQKYHESEVLAEASAPRPQDPRARDVPRDDFIRQLKAMKAKKLAATPLHVADVEMVSSDGSVTT</sequence>
<dbReference type="EMBL" id="KI914017">
    <property type="protein sequence ID" value="ETV91021.1"/>
    <property type="molecule type" value="Genomic_DNA"/>
</dbReference>
<dbReference type="InterPro" id="IPR051038">
    <property type="entry name" value="RMT2/GAMT_Mtase"/>
</dbReference>
<name>A0A024TBP2_9STRA</name>
<gene>
    <name evidence="1" type="ORF">H310_14343</name>
</gene>
<dbReference type="GO" id="GO:0006601">
    <property type="term" value="P:creatine biosynthetic process"/>
    <property type="evidence" value="ECO:0007669"/>
    <property type="project" value="TreeGrafter"/>
</dbReference>
<accession>A0A024TBP2</accession>
<dbReference type="GO" id="GO:0030731">
    <property type="term" value="F:guanidinoacetate N-methyltransferase activity"/>
    <property type="evidence" value="ECO:0007669"/>
    <property type="project" value="TreeGrafter"/>
</dbReference>
<dbReference type="eggNOG" id="KOG1709">
    <property type="taxonomic scope" value="Eukaryota"/>
</dbReference>
<dbReference type="VEuPathDB" id="FungiDB:H310_14343"/>
<dbReference type="PANTHER" id="PTHR32379:SF1">
    <property type="entry name" value="GUANIDINOACETATE N-METHYLTRANSFERASE"/>
    <property type="match status" value="1"/>
</dbReference>
<dbReference type="PANTHER" id="PTHR32379">
    <property type="entry name" value="GUANIDINOACETATE N-METHYLTRANSFERASE"/>
    <property type="match status" value="1"/>
</dbReference>
<proteinExistence type="predicted"/>
<dbReference type="RefSeq" id="XP_008880410.1">
    <property type="nucleotide sequence ID" value="XM_008882188.1"/>
</dbReference>